<dbReference type="SUPFAM" id="SSF111126">
    <property type="entry name" value="Ligand-binding domain in the NO signalling and Golgi transport"/>
    <property type="match status" value="1"/>
</dbReference>
<dbReference type="AlphaFoldDB" id="A0A6I6K6N7"/>
<gene>
    <name evidence="2" type="ORF">GM418_19010</name>
</gene>
<dbReference type="PANTHER" id="PTHR45655">
    <property type="entry name" value="GUANYLATE CYCLASE SOLUBLE SUBUNIT BETA-2"/>
    <property type="match status" value="1"/>
</dbReference>
<evidence type="ECO:0000313" key="2">
    <source>
        <dbReference type="EMBL" id="QGY45684.1"/>
    </source>
</evidence>
<dbReference type="Proteomes" id="UP000428260">
    <property type="component" value="Chromosome"/>
</dbReference>
<evidence type="ECO:0000313" key="3">
    <source>
        <dbReference type="Proteomes" id="UP000428260"/>
    </source>
</evidence>
<protein>
    <recommendedName>
        <fullName evidence="1">Heme NO-binding domain-containing protein</fullName>
    </recommendedName>
</protein>
<proteinExistence type="predicted"/>
<feature type="domain" description="Heme NO-binding" evidence="1">
    <location>
        <begin position="2"/>
        <end position="161"/>
    </location>
</feature>
<dbReference type="RefSeq" id="WP_158868827.1">
    <property type="nucleotide sequence ID" value="NZ_CP046401.1"/>
</dbReference>
<keyword evidence="3" id="KW-1185">Reference proteome</keyword>
<dbReference type="InterPro" id="IPR024096">
    <property type="entry name" value="NO_sig/Golgi_transp_ligand-bd"/>
</dbReference>
<dbReference type="Gene3D" id="3.90.1520.10">
    <property type="entry name" value="H-NOX domain"/>
    <property type="match status" value="1"/>
</dbReference>
<dbReference type="InterPro" id="IPR038158">
    <property type="entry name" value="H-NOX_domain_sf"/>
</dbReference>
<organism evidence="2 3">
    <name type="scientific">Maribellus comscasis</name>
    <dbReference type="NCBI Taxonomy" id="2681766"/>
    <lineage>
        <taxon>Bacteria</taxon>
        <taxon>Pseudomonadati</taxon>
        <taxon>Bacteroidota</taxon>
        <taxon>Bacteroidia</taxon>
        <taxon>Marinilabiliales</taxon>
        <taxon>Prolixibacteraceae</taxon>
        <taxon>Maribellus</taxon>
    </lineage>
</organism>
<evidence type="ECO:0000259" key="1">
    <source>
        <dbReference type="Pfam" id="PF07700"/>
    </source>
</evidence>
<dbReference type="PANTHER" id="PTHR45655:SF13">
    <property type="entry name" value="SOLUBLE GUANYLATE CYCLASE GCY-32-RELATED"/>
    <property type="match status" value="1"/>
</dbReference>
<dbReference type="EMBL" id="CP046401">
    <property type="protein sequence ID" value="QGY45684.1"/>
    <property type="molecule type" value="Genomic_DNA"/>
</dbReference>
<dbReference type="GO" id="GO:0020037">
    <property type="term" value="F:heme binding"/>
    <property type="evidence" value="ECO:0007669"/>
    <property type="project" value="InterPro"/>
</dbReference>
<accession>A0A6I6K6N7</accession>
<name>A0A6I6K6N7_9BACT</name>
<reference evidence="2 3" key="1">
    <citation type="submission" date="2019-11" db="EMBL/GenBank/DDBJ databases">
        <authorList>
            <person name="Zheng R.K."/>
            <person name="Sun C.M."/>
        </authorList>
    </citation>
    <scope>NUCLEOTIDE SEQUENCE [LARGE SCALE GENOMIC DNA]</scope>
    <source>
        <strain evidence="2 3">WC007</strain>
    </source>
</reference>
<sequence length="179" mass="20799">MKGIVFRMLLDLVEDRFGYQMVDEIIIASNLKSKGVYTSVGTYPYSELIALCTELEKKTGISVEKLHLSFGEYAFNIFKQKYSEFISEFNDIFQFLEHLDSTVHVEVKKLYPEAELPSFTYKRINDKEIELIYKSSRKLAFFAEGLIKGSLSYFQTNAETKVQPLKNDNSNVRFQIKKI</sequence>
<dbReference type="InterPro" id="IPR011644">
    <property type="entry name" value="Heme_NO-bd"/>
</dbReference>
<dbReference type="Pfam" id="PF07700">
    <property type="entry name" value="HNOB"/>
    <property type="match status" value="1"/>
</dbReference>
<dbReference type="KEGG" id="mcos:GM418_19010"/>